<organism evidence="2 3">
    <name type="scientific">Geothrix edaphica</name>
    <dbReference type="NCBI Taxonomy" id="2927976"/>
    <lineage>
        <taxon>Bacteria</taxon>
        <taxon>Pseudomonadati</taxon>
        <taxon>Acidobacteriota</taxon>
        <taxon>Holophagae</taxon>
        <taxon>Holophagales</taxon>
        <taxon>Holophagaceae</taxon>
        <taxon>Geothrix</taxon>
    </lineage>
</organism>
<evidence type="ECO:0000313" key="2">
    <source>
        <dbReference type="EMBL" id="GLH65951.1"/>
    </source>
</evidence>
<accession>A0ABQ5PV41</accession>
<dbReference type="Pfam" id="PF02627">
    <property type="entry name" value="CMD"/>
    <property type="match status" value="1"/>
</dbReference>
<protein>
    <recommendedName>
        <fullName evidence="1">Carboxymuconolactone decarboxylase-like domain-containing protein</fullName>
    </recommendedName>
</protein>
<dbReference type="Gene3D" id="1.20.1290.10">
    <property type="entry name" value="AhpD-like"/>
    <property type="match status" value="1"/>
</dbReference>
<sequence length="95" mass="9708">MSQPSSLMTEAVAELVAIGAAIAASCEPCFRHHFDSARKLGVSREDMREAVNVALAVKATPHRKVVEAADHCLAEAGPEATGKGRAAACGSGGCC</sequence>
<evidence type="ECO:0000259" key="1">
    <source>
        <dbReference type="Pfam" id="PF02627"/>
    </source>
</evidence>
<dbReference type="SUPFAM" id="SSF69118">
    <property type="entry name" value="AhpD-like"/>
    <property type="match status" value="1"/>
</dbReference>
<dbReference type="Proteomes" id="UP001165044">
    <property type="component" value="Unassembled WGS sequence"/>
</dbReference>
<dbReference type="EMBL" id="BSDC01000001">
    <property type="protein sequence ID" value="GLH65951.1"/>
    <property type="molecule type" value="Genomic_DNA"/>
</dbReference>
<keyword evidence="3" id="KW-1185">Reference proteome</keyword>
<dbReference type="InterPro" id="IPR029032">
    <property type="entry name" value="AhpD-like"/>
</dbReference>
<proteinExistence type="predicted"/>
<dbReference type="RefSeq" id="WP_285606041.1">
    <property type="nucleotide sequence ID" value="NZ_BSDC01000001.1"/>
</dbReference>
<feature type="domain" description="Carboxymuconolactone decarboxylase-like" evidence="1">
    <location>
        <begin position="12"/>
        <end position="63"/>
    </location>
</feature>
<dbReference type="InterPro" id="IPR003779">
    <property type="entry name" value="CMD-like"/>
</dbReference>
<evidence type="ECO:0000313" key="3">
    <source>
        <dbReference type="Proteomes" id="UP001165044"/>
    </source>
</evidence>
<reference evidence="2" key="1">
    <citation type="journal article" date="2023" name="Antonie Van Leeuwenhoek">
        <title>Mesoterricola silvestris gen. nov., sp. nov., Mesoterricola sediminis sp. nov., Geothrix oryzae sp. nov., Geothrix edaphica sp. nov., Geothrix rubra sp. nov., and Geothrix limicola sp. nov., six novel members of Acidobacteriota isolated from soils.</title>
        <authorList>
            <person name="Itoh H."/>
            <person name="Sugisawa Y."/>
            <person name="Mise K."/>
            <person name="Xu Z."/>
            <person name="Kuniyasu M."/>
            <person name="Ushijima N."/>
            <person name="Kawano K."/>
            <person name="Kobayashi E."/>
            <person name="Shiratori Y."/>
            <person name="Masuda Y."/>
            <person name="Senoo K."/>
        </authorList>
    </citation>
    <scope>NUCLEOTIDE SEQUENCE</scope>
    <source>
        <strain evidence="2">Red802</strain>
    </source>
</reference>
<gene>
    <name evidence="2" type="ORF">GETHED_03150</name>
</gene>
<comment type="caution">
    <text evidence="2">The sequence shown here is derived from an EMBL/GenBank/DDBJ whole genome shotgun (WGS) entry which is preliminary data.</text>
</comment>
<name>A0ABQ5PV41_9BACT</name>